<comment type="caution">
    <text evidence="2">The sequence shown here is derived from an EMBL/GenBank/DDBJ whole genome shotgun (WGS) entry which is preliminary data.</text>
</comment>
<feature type="region of interest" description="Disordered" evidence="1">
    <location>
        <begin position="1"/>
        <end position="20"/>
    </location>
</feature>
<accession>A0AA39IYG2</accession>
<reference evidence="2" key="1">
    <citation type="submission" date="2023-06" db="EMBL/GenBank/DDBJ databases">
        <authorList>
            <consortium name="Lawrence Berkeley National Laboratory"/>
            <person name="Ahrendt S."/>
            <person name="Sahu N."/>
            <person name="Indic B."/>
            <person name="Wong-Bajracharya J."/>
            <person name="Merenyi Z."/>
            <person name="Ke H.-M."/>
            <person name="Monk M."/>
            <person name="Kocsube S."/>
            <person name="Drula E."/>
            <person name="Lipzen A."/>
            <person name="Balint B."/>
            <person name="Henrissat B."/>
            <person name="Andreopoulos B."/>
            <person name="Martin F.M."/>
            <person name="Harder C.B."/>
            <person name="Rigling D."/>
            <person name="Ford K.L."/>
            <person name="Foster G.D."/>
            <person name="Pangilinan J."/>
            <person name="Papanicolaou A."/>
            <person name="Barry K."/>
            <person name="LaButti K."/>
            <person name="Viragh M."/>
            <person name="Koriabine M."/>
            <person name="Yan M."/>
            <person name="Riley R."/>
            <person name="Champramary S."/>
            <person name="Plett K.L."/>
            <person name="Tsai I.J."/>
            <person name="Slot J."/>
            <person name="Sipos G."/>
            <person name="Plett J."/>
            <person name="Nagy L.G."/>
            <person name="Grigoriev I.V."/>
        </authorList>
    </citation>
    <scope>NUCLEOTIDE SEQUENCE</scope>
    <source>
        <strain evidence="2">FPL87.14</strain>
    </source>
</reference>
<proteinExistence type="predicted"/>
<dbReference type="Proteomes" id="UP001175226">
    <property type="component" value="Unassembled WGS sequence"/>
</dbReference>
<evidence type="ECO:0000256" key="1">
    <source>
        <dbReference type="SAM" id="MobiDB-lite"/>
    </source>
</evidence>
<dbReference type="AlphaFoldDB" id="A0AA39IYG2"/>
<evidence type="ECO:0000313" key="3">
    <source>
        <dbReference type="Proteomes" id="UP001175226"/>
    </source>
</evidence>
<sequence length="310" mass="35337">MASSPNGMASIASSGDKNLVQPADEITLPVRCGQGRPRKYNTPEERAATHMANQQAYYDRSTCANPTAHISGILAHFNKLEWMDFQGTDTSGQSRPVIIGPVSSRIRYQSRERNEGWMGRNARMPIPLTVFNKVLQRVAMSDIYTKTVDKVFEVFHHWAMGSCWPWLEVWLQAFCMECRKGRTFAYDFMDKEMKNYYTIYHWSLGLKDEPVLPCHNPSVVEELTEEEVQYKTQHENQMRGVLFRWWDKRASSLDALETSKPDFPLTSLLAEVSGIALWSKVSFSGAVQEDFGAWFAASGLLEKSQTVERG</sequence>
<feature type="compositionally biased region" description="Polar residues" evidence="1">
    <location>
        <begin position="1"/>
        <end position="16"/>
    </location>
</feature>
<protein>
    <submittedName>
        <fullName evidence="2">Uncharacterized protein</fullName>
    </submittedName>
</protein>
<dbReference type="EMBL" id="JAUEPT010000089">
    <property type="protein sequence ID" value="KAK0432816.1"/>
    <property type="molecule type" value="Genomic_DNA"/>
</dbReference>
<gene>
    <name evidence="2" type="ORF">EV421DRAFT_1742082</name>
</gene>
<name>A0AA39IYG2_9AGAR</name>
<evidence type="ECO:0000313" key="2">
    <source>
        <dbReference type="EMBL" id="KAK0432816.1"/>
    </source>
</evidence>
<organism evidence="2 3">
    <name type="scientific">Armillaria borealis</name>
    <dbReference type="NCBI Taxonomy" id="47425"/>
    <lineage>
        <taxon>Eukaryota</taxon>
        <taxon>Fungi</taxon>
        <taxon>Dikarya</taxon>
        <taxon>Basidiomycota</taxon>
        <taxon>Agaricomycotina</taxon>
        <taxon>Agaricomycetes</taxon>
        <taxon>Agaricomycetidae</taxon>
        <taxon>Agaricales</taxon>
        <taxon>Marasmiineae</taxon>
        <taxon>Physalacriaceae</taxon>
        <taxon>Armillaria</taxon>
    </lineage>
</organism>
<keyword evidence="3" id="KW-1185">Reference proteome</keyword>